<dbReference type="EMBL" id="CM001402">
    <property type="protein sequence ID" value="EHO40582.1"/>
    <property type="molecule type" value="Genomic_DNA"/>
</dbReference>
<name>H1XV76_CALAY</name>
<dbReference type="KEGG" id="caby:Cabys_1"/>
<dbReference type="OrthoDB" id="9804920at2"/>
<dbReference type="RefSeq" id="WP_006927608.1">
    <property type="nucleotide sequence ID" value="NZ_CM001402.1"/>
</dbReference>
<protein>
    <submittedName>
        <fullName evidence="1">Membrane dipeptidase</fullName>
    </submittedName>
    <submittedName>
        <fullName evidence="2">Peptidase M19 renal dipeptidase</fullName>
    </submittedName>
</protein>
<evidence type="ECO:0000313" key="3">
    <source>
        <dbReference type="Proteomes" id="UP000004671"/>
    </source>
</evidence>
<dbReference type="InParanoid" id="H1XV76"/>
<dbReference type="InterPro" id="IPR008257">
    <property type="entry name" value="Pept_M19"/>
</dbReference>
<reference evidence="1 4" key="2">
    <citation type="submission" date="2016-11" db="EMBL/GenBank/DDBJ databases">
        <title>Genomic analysis of Caldithrix abyssi and proposal of a novel bacterial phylum Caldithrichaeota.</title>
        <authorList>
            <person name="Kublanov I."/>
            <person name="Sigalova O."/>
            <person name="Gavrilov S."/>
            <person name="Lebedinsky A."/>
            <person name="Ivanova N."/>
            <person name="Daum C."/>
            <person name="Reddy T."/>
            <person name="Klenk H.P."/>
            <person name="Goker M."/>
            <person name="Reva O."/>
            <person name="Miroshnichenko M."/>
            <person name="Kyprides N."/>
            <person name="Woyke T."/>
            <person name="Gelfand M."/>
        </authorList>
    </citation>
    <scope>NUCLEOTIDE SEQUENCE [LARGE SCALE GENOMIC DNA]</scope>
    <source>
        <strain evidence="1 4">LF13</strain>
    </source>
</reference>
<dbReference type="Proteomes" id="UP000183868">
    <property type="component" value="Chromosome"/>
</dbReference>
<dbReference type="GO" id="GO:0070573">
    <property type="term" value="F:metallodipeptidase activity"/>
    <property type="evidence" value="ECO:0007669"/>
    <property type="project" value="InterPro"/>
</dbReference>
<evidence type="ECO:0000313" key="1">
    <source>
        <dbReference type="EMBL" id="APF16752.1"/>
    </source>
</evidence>
<dbReference type="PaxDb" id="880073-Calab_0948"/>
<dbReference type="Gene3D" id="3.20.20.140">
    <property type="entry name" value="Metal-dependent hydrolases"/>
    <property type="match status" value="1"/>
</dbReference>
<evidence type="ECO:0000313" key="4">
    <source>
        <dbReference type="Proteomes" id="UP000183868"/>
    </source>
</evidence>
<proteinExistence type="predicted"/>
<dbReference type="AlphaFoldDB" id="H1XV76"/>
<dbReference type="HOGENOM" id="CLU_031404_2_1_0"/>
<dbReference type="SMR" id="H1XV76"/>
<reference evidence="2 3" key="1">
    <citation type="submission" date="2011-09" db="EMBL/GenBank/DDBJ databases">
        <title>The permanent draft genome of Caldithrix abyssi DSM 13497.</title>
        <authorList>
            <consortium name="US DOE Joint Genome Institute (JGI-PGF)"/>
            <person name="Lucas S."/>
            <person name="Han J."/>
            <person name="Lapidus A."/>
            <person name="Bruce D."/>
            <person name="Goodwin L."/>
            <person name="Pitluck S."/>
            <person name="Peters L."/>
            <person name="Kyrpides N."/>
            <person name="Mavromatis K."/>
            <person name="Ivanova N."/>
            <person name="Mikhailova N."/>
            <person name="Chertkov O."/>
            <person name="Detter J.C."/>
            <person name="Tapia R."/>
            <person name="Han C."/>
            <person name="Land M."/>
            <person name="Hauser L."/>
            <person name="Markowitz V."/>
            <person name="Cheng J.-F."/>
            <person name="Hugenholtz P."/>
            <person name="Woyke T."/>
            <person name="Wu D."/>
            <person name="Spring S."/>
            <person name="Brambilla E."/>
            <person name="Klenk H.-P."/>
            <person name="Eisen J.A."/>
        </authorList>
    </citation>
    <scope>NUCLEOTIDE SEQUENCE [LARGE SCALE GENOMIC DNA]</scope>
    <source>
        <strain evidence="2 3">DSM 13497</strain>
    </source>
</reference>
<dbReference type="eggNOG" id="COG2355">
    <property type="taxonomic scope" value="Bacteria"/>
</dbReference>
<dbReference type="EMBL" id="CP018099">
    <property type="protein sequence ID" value="APF16752.1"/>
    <property type="molecule type" value="Genomic_DNA"/>
</dbReference>
<dbReference type="STRING" id="880073.Cabys_1"/>
<dbReference type="PANTHER" id="PTHR10443:SF12">
    <property type="entry name" value="DIPEPTIDASE"/>
    <property type="match status" value="1"/>
</dbReference>
<dbReference type="Pfam" id="PF01244">
    <property type="entry name" value="Peptidase_M19"/>
    <property type="match status" value="1"/>
</dbReference>
<dbReference type="Proteomes" id="UP000004671">
    <property type="component" value="Chromosome"/>
</dbReference>
<dbReference type="PROSITE" id="PS51365">
    <property type="entry name" value="RENAL_DIPEPTIDASE_2"/>
    <property type="match status" value="1"/>
</dbReference>
<dbReference type="InterPro" id="IPR000180">
    <property type="entry name" value="Dipep_AS"/>
</dbReference>
<keyword evidence="3" id="KW-1185">Reference proteome</keyword>
<organism evidence="2 3">
    <name type="scientific">Caldithrix abyssi DSM 13497</name>
    <dbReference type="NCBI Taxonomy" id="880073"/>
    <lineage>
        <taxon>Bacteria</taxon>
        <taxon>Pseudomonadati</taxon>
        <taxon>Calditrichota</taxon>
        <taxon>Calditrichia</taxon>
        <taxon>Calditrichales</taxon>
        <taxon>Calditrichaceae</taxon>
        <taxon>Caldithrix</taxon>
    </lineage>
</organism>
<gene>
    <name evidence="1" type="ORF">Cabys_1</name>
    <name evidence="2" type="ORF">Calab_0948</name>
</gene>
<evidence type="ECO:0000313" key="2">
    <source>
        <dbReference type="EMBL" id="EHO40582.1"/>
    </source>
</evidence>
<dbReference type="GO" id="GO:0006508">
    <property type="term" value="P:proteolysis"/>
    <property type="evidence" value="ECO:0007669"/>
    <property type="project" value="InterPro"/>
</dbReference>
<accession>H1XV76</accession>
<dbReference type="PANTHER" id="PTHR10443">
    <property type="entry name" value="MICROSOMAL DIPEPTIDASE"/>
    <property type="match status" value="1"/>
</dbReference>
<dbReference type="PROSITE" id="PS00869">
    <property type="entry name" value="RENAL_DIPEPTIDASE_1"/>
    <property type="match status" value="1"/>
</dbReference>
<dbReference type="InterPro" id="IPR032466">
    <property type="entry name" value="Metal_Hydrolase"/>
</dbReference>
<dbReference type="CDD" id="cd01301">
    <property type="entry name" value="rDP_like"/>
    <property type="match status" value="1"/>
</dbReference>
<dbReference type="SUPFAM" id="SSF51556">
    <property type="entry name" value="Metallo-dependent hydrolases"/>
    <property type="match status" value="1"/>
</dbReference>
<sequence>MVHVFFSLLILIHFLIAQPHQKMDVSLLHENAFVADLHCDAIYRYLRGIDLSKETQGHVDIPKLRQGGVDLQVFACFAPAPQNDMEKNQSAKNVLRQIDGVYRLIEGNKNFLSLVTSYDQIGQLKEENKTGIMIGIEGGYAIENDLALLRDFYRLGVRIMTLTHWTHTDWADASGDSTTTFGGLNEFGVKVVQEMNRLGMIIDVSHVHDETFWDVINISTKPIVASHSCCRALSKHHRNLSDEMLLALAQNGGMIGINFEPGYLNAEFWNERDRLKKKLAEKFGLPRSRNERRKADPEKLKLFRQELKTETERLKQKYQIDVKLVVDHIEHVIQVTGSADYVGLGSDFDGISTTPIGLENAAAIPNITKELLKRGYDKDDIEKILGKNFLRIFKEVGSPL</sequence>